<accession>A0A411Z366</accession>
<name>A0A411Z366_9RHOB</name>
<evidence type="ECO:0000313" key="3">
    <source>
        <dbReference type="EMBL" id="RGP37485.1"/>
    </source>
</evidence>
<dbReference type="RefSeq" id="WP_118151567.1">
    <property type="nucleotide sequence ID" value="NZ_QWEY01000004.1"/>
</dbReference>
<organism evidence="3 4">
    <name type="scientific">Pseudotabrizicola alkalilacus</name>
    <dbReference type="NCBI Taxonomy" id="2305252"/>
    <lineage>
        <taxon>Bacteria</taxon>
        <taxon>Pseudomonadati</taxon>
        <taxon>Pseudomonadota</taxon>
        <taxon>Alphaproteobacteria</taxon>
        <taxon>Rhodobacterales</taxon>
        <taxon>Paracoccaceae</taxon>
        <taxon>Pseudotabrizicola</taxon>
    </lineage>
</organism>
<feature type="region of interest" description="Disordered" evidence="2">
    <location>
        <begin position="1"/>
        <end position="22"/>
    </location>
</feature>
<gene>
    <name evidence="3" type="ORF">D1012_09735</name>
</gene>
<comment type="caution">
    <text evidence="3">The sequence shown here is derived from an EMBL/GenBank/DDBJ whole genome shotgun (WGS) entry which is preliminary data.</text>
</comment>
<keyword evidence="4" id="KW-1185">Reference proteome</keyword>
<feature type="region of interest" description="Disordered" evidence="2">
    <location>
        <begin position="151"/>
        <end position="200"/>
    </location>
</feature>
<dbReference type="Proteomes" id="UP000284547">
    <property type="component" value="Unassembled WGS sequence"/>
</dbReference>
<keyword evidence="1" id="KW-0175">Coiled coil</keyword>
<feature type="compositionally biased region" description="Polar residues" evidence="2">
    <location>
        <begin position="170"/>
        <end position="183"/>
    </location>
</feature>
<dbReference type="EMBL" id="QWEY01000004">
    <property type="protein sequence ID" value="RGP37485.1"/>
    <property type="molecule type" value="Genomic_DNA"/>
</dbReference>
<evidence type="ECO:0000256" key="1">
    <source>
        <dbReference type="SAM" id="Coils"/>
    </source>
</evidence>
<evidence type="ECO:0000256" key="2">
    <source>
        <dbReference type="SAM" id="MobiDB-lite"/>
    </source>
</evidence>
<feature type="coiled-coil region" evidence="1">
    <location>
        <begin position="24"/>
        <end position="88"/>
    </location>
</feature>
<proteinExistence type="predicted"/>
<dbReference type="AlphaFoldDB" id="A0A411Z366"/>
<sequence length="200" mass="21403">MQTTKQTGTPAPETDDAAFHSGIAEAARREVDDLRKRVGEAGERLQDERRKTGATMSHLIVDELDKRRESLGKEVKALEDAVRDASKRAEAPSPLMSQAVHVMESARATLETHSVDDIRHILTDYSRRNPAFFVAGCVLSGLAIGRLMVASGDGSKSTSSDSTRSPATSQPATHSGMRQSSGTAPDPRQAYASRGGVDGN</sequence>
<protein>
    <recommendedName>
        <fullName evidence="5">DUF3618 domain-containing protein</fullName>
    </recommendedName>
</protein>
<dbReference type="OrthoDB" id="7744082at2"/>
<evidence type="ECO:0000313" key="4">
    <source>
        <dbReference type="Proteomes" id="UP000284547"/>
    </source>
</evidence>
<reference evidence="3 4" key="1">
    <citation type="submission" date="2018-08" db="EMBL/GenBank/DDBJ databases">
        <title>Flavobacterium tibetense sp. nov., isolated from a wetland YonghuCo on Tibetan Plateau.</title>
        <authorList>
            <person name="Phurbu D."/>
            <person name="Lu H."/>
            <person name="Xing P."/>
        </authorList>
    </citation>
    <scope>NUCLEOTIDE SEQUENCE [LARGE SCALE GENOMIC DNA]</scope>
    <source>
        <strain evidence="3 4">DJC</strain>
    </source>
</reference>
<evidence type="ECO:0008006" key="5">
    <source>
        <dbReference type="Google" id="ProtNLM"/>
    </source>
</evidence>
<feature type="compositionally biased region" description="Low complexity" evidence="2">
    <location>
        <begin position="151"/>
        <end position="169"/>
    </location>
</feature>